<sequence length="177" mass="20313">MSDQRGYKRSQLRDFLVAHYEELKRRLTYRLGNAEVAGDALHDAYVRLQSKGESELADAHIAQPAAYLHRMAFHLAIDRERTVERRLTTAEIDEVLGITDPAPGPAKIAEDRQDLQDLLRDMEALPPRRREILLAVRLDGATREQLAALYGISLRTVDRELEKAYAFCFERLTKDRP</sequence>
<evidence type="ECO:0000256" key="4">
    <source>
        <dbReference type="ARBA" id="ARBA00023163"/>
    </source>
</evidence>
<reference evidence="6 7" key="1">
    <citation type="journal article" date="2021" name="Int. J. Syst. Evol. Microbiol.">
        <title>Steroidobacter gossypii sp. nov., isolated from soil of cotton cropping field.</title>
        <authorList>
            <person name="Huang R."/>
            <person name="Yang S."/>
            <person name="Zhen C."/>
            <person name="Liu W."/>
        </authorList>
    </citation>
    <scope>NUCLEOTIDE SEQUENCE [LARGE SCALE GENOMIC DNA]</scope>
    <source>
        <strain evidence="6 7">S1-65</strain>
    </source>
</reference>
<dbReference type="Gene3D" id="1.10.1740.10">
    <property type="match status" value="1"/>
</dbReference>
<dbReference type="Proteomes" id="UP000661077">
    <property type="component" value="Unassembled WGS sequence"/>
</dbReference>
<keyword evidence="3" id="KW-0731">Sigma factor</keyword>
<dbReference type="RefSeq" id="WP_203168460.1">
    <property type="nucleotide sequence ID" value="NZ_JAEVLS010000003.1"/>
</dbReference>
<feature type="domain" description="RNA polymerase sigma factor 70 region 4 type 2" evidence="5">
    <location>
        <begin position="117"/>
        <end position="168"/>
    </location>
</feature>
<dbReference type="PANTHER" id="PTHR43133">
    <property type="entry name" value="RNA POLYMERASE ECF-TYPE SIGMA FACTO"/>
    <property type="match status" value="1"/>
</dbReference>
<dbReference type="Pfam" id="PF08281">
    <property type="entry name" value="Sigma70_r4_2"/>
    <property type="match status" value="1"/>
</dbReference>
<dbReference type="EMBL" id="JAEVLS010000003">
    <property type="protein sequence ID" value="MBM0106354.1"/>
    <property type="molecule type" value="Genomic_DNA"/>
</dbReference>
<organism evidence="6 7">
    <name type="scientific">Steroidobacter gossypii</name>
    <dbReference type="NCBI Taxonomy" id="2805490"/>
    <lineage>
        <taxon>Bacteria</taxon>
        <taxon>Pseudomonadati</taxon>
        <taxon>Pseudomonadota</taxon>
        <taxon>Gammaproteobacteria</taxon>
        <taxon>Steroidobacterales</taxon>
        <taxon>Steroidobacteraceae</taxon>
        <taxon>Steroidobacter</taxon>
    </lineage>
</organism>
<dbReference type="SUPFAM" id="SSF88659">
    <property type="entry name" value="Sigma3 and sigma4 domains of RNA polymerase sigma factors"/>
    <property type="match status" value="1"/>
</dbReference>
<dbReference type="PANTHER" id="PTHR43133:SF63">
    <property type="entry name" value="RNA POLYMERASE SIGMA FACTOR FECI-RELATED"/>
    <property type="match status" value="1"/>
</dbReference>
<accession>A0ABS1WZE5</accession>
<proteinExistence type="inferred from homology"/>
<dbReference type="NCBIfam" id="TIGR02937">
    <property type="entry name" value="sigma70-ECF"/>
    <property type="match status" value="1"/>
</dbReference>
<keyword evidence="7" id="KW-1185">Reference proteome</keyword>
<dbReference type="InterPro" id="IPR014284">
    <property type="entry name" value="RNA_pol_sigma-70_dom"/>
</dbReference>
<dbReference type="InterPro" id="IPR036388">
    <property type="entry name" value="WH-like_DNA-bd_sf"/>
</dbReference>
<protein>
    <submittedName>
        <fullName evidence="6">Sigma-70 family RNA polymerase sigma factor</fullName>
    </submittedName>
</protein>
<gene>
    <name evidence="6" type="ORF">JM946_16590</name>
</gene>
<evidence type="ECO:0000313" key="7">
    <source>
        <dbReference type="Proteomes" id="UP000661077"/>
    </source>
</evidence>
<evidence type="ECO:0000256" key="2">
    <source>
        <dbReference type="ARBA" id="ARBA00023015"/>
    </source>
</evidence>
<dbReference type="Gene3D" id="1.10.10.10">
    <property type="entry name" value="Winged helix-like DNA-binding domain superfamily/Winged helix DNA-binding domain"/>
    <property type="match status" value="1"/>
</dbReference>
<dbReference type="InterPro" id="IPR013325">
    <property type="entry name" value="RNA_pol_sigma_r2"/>
</dbReference>
<comment type="caution">
    <text evidence="6">The sequence shown here is derived from an EMBL/GenBank/DDBJ whole genome shotgun (WGS) entry which is preliminary data.</text>
</comment>
<comment type="similarity">
    <text evidence="1">Belongs to the sigma-70 factor family. ECF subfamily.</text>
</comment>
<dbReference type="SUPFAM" id="SSF88946">
    <property type="entry name" value="Sigma2 domain of RNA polymerase sigma factors"/>
    <property type="match status" value="1"/>
</dbReference>
<evidence type="ECO:0000256" key="1">
    <source>
        <dbReference type="ARBA" id="ARBA00010641"/>
    </source>
</evidence>
<keyword evidence="4" id="KW-0804">Transcription</keyword>
<dbReference type="InterPro" id="IPR013249">
    <property type="entry name" value="RNA_pol_sigma70_r4_t2"/>
</dbReference>
<evidence type="ECO:0000256" key="3">
    <source>
        <dbReference type="ARBA" id="ARBA00023082"/>
    </source>
</evidence>
<evidence type="ECO:0000259" key="5">
    <source>
        <dbReference type="Pfam" id="PF08281"/>
    </source>
</evidence>
<name>A0ABS1WZE5_9GAMM</name>
<evidence type="ECO:0000313" key="6">
    <source>
        <dbReference type="EMBL" id="MBM0106354.1"/>
    </source>
</evidence>
<keyword evidence="2" id="KW-0805">Transcription regulation</keyword>
<dbReference type="InterPro" id="IPR039425">
    <property type="entry name" value="RNA_pol_sigma-70-like"/>
</dbReference>
<dbReference type="InterPro" id="IPR013324">
    <property type="entry name" value="RNA_pol_sigma_r3/r4-like"/>
</dbReference>